<dbReference type="InterPro" id="IPR008030">
    <property type="entry name" value="NmrA-like"/>
</dbReference>
<keyword evidence="5" id="KW-1185">Reference proteome</keyword>
<dbReference type="AlphaFoldDB" id="A0A518XJE2"/>
<accession>A0A518XJE2</accession>
<dbReference type="InterPro" id="IPR036291">
    <property type="entry name" value="NAD(P)-bd_dom_sf"/>
</dbReference>
<name>A0A518XJE2_9GAMM</name>
<feature type="domain" description="NmrA-like" evidence="3">
    <location>
        <begin position="6"/>
        <end position="307"/>
    </location>
</feature>
<dbReference type="PANTHER" id="PTHR42748:SF7">
    <property type="entry name" value="NMRA LIKE REDOX SENSOR 1-RELATED"/>
    <property type="match status" value="1"/>
</dbReference>
<dbReference type="Gene3D" id="3.90.25.10">
    <property type="entry name" value="UDP-galactose 4-epimerase, domain 1"/>
    <property type="match status" value="1"/>
</dbReference>
<reference evidence="4 5" key="1">
    <citation type="submission" date="2018-10" db="EMBL/GenBank/DDBJ databases">
        <title>Genome Sequencing of Pantoea dispersa DSM 32899.</title>
        <authorList>
            <person name="Nawrath M."/>
            <person name="Ottenheim C."/>
            <person name="Wilm A."/>
            <person name="Zimmermann W."/>
            <person name="Wu J.C."/>
        </authorList>
    </citation>
    <scope>NUCLEOTIDE SEQUENCE [LARGE SCALE GENOMIC DNA]</scope>
    <source>
        <strain evidence="4 5">DSM 32899</strain>
        <plasmid evidence="4 5">unnamed2</plasmid>
    </source>
</reference>
<gene>
    <name evidence="4" type="ORF">D8B20_20440</name>
</gene>
<dbReference type="InterPro" id="IPR051164">
    <property type="entry name" value="NmrA-like_oxidored"/>
</dbReference>
<evidence type="ECO:0000256" key="2">
    <source>
        <dbReference type="ARBA" id="ARBA00022857"/>
    </source>
</evidence>
<comment type="similarity">
    <text evidence="1">Belongs to the NmrA-type oxidoreductase family.</text>
</comment>
<dbReference type="Pfam" id="PF05368">
    <property type="entry name" value="NmrA"/>
    <property type="match status" value="1"/>
</dbReference>
<dbReference type="EMBL" id="CP032704">
    <property type="protein sequence ID" value="QDY44300.1"/>
    <property type="molecule type" value="Genomic_DNA"/>
</dbReference>
<keyword evidence="2" id="KW-0521">NADP</keyword>
<evidence type="ECO:0000259" key="3">
    <source>
        <dbReference type="Pfam" id="PF05368"/>
    </source>
</evidence>
<proteinExistence type="inferred from homology"/>
<organism evidence="4 5">
    <name type="scientific">Candidatus Pantoea soli</name>
    <dbReference type="NCBI Taxonomy" id="3098669"/>
    <lineage>
        <taxon>Bacteria</taxon>
        <taxon>Pseudomonadati</taxon>
        <taxon>Pseudomonadota</taxon>
        <taxon>Gammaproteobacteria</taxon>
        <taxon>Enterobacterales</taxon>
        <taxon>Erwiniaceae</taxon>
        <taxon>Pantoea</taxon>
    </lineage>
</organism>
<dbReference type="KEGG" id="pdis:D8B20_20440"/>
<dbReference type="CDD" id="cd05251">
    <property type="entry name" value="NmrA_like_SDR_a"/>
    <property type="match status" value="1"/>
</dbReference>
<dbReference type="PANTHER" id="PTHR42748">
    <property type="entry name" value="NITROGEN METABOLITE REPRESSION PROTEIN NMRA FAMILY MEMBER"/>
    <property type="match status" value="1"/>
</dbReference>
<evidence type="ECO:0000256" key="1">
    <source>
        <dbReference type="ARBA" id="ARBA00006328"/>
    </source>
</evidence>
<dbReference type="SUPFAM" id="SSF51735">
    <property type="entry name" value="NAD(P)-binding Rossmann-fold domains"/>
    <property type="match status" value="1"/>
</dbReference>
<keyword evidence="4" id="KW-0614">Plasmid</keyword>
<sequence length="325" mass="36761">MQADRKPLITVVGALSKQGRSVVRSLLASQRYRVRGLTRRVSSPEAKELEKLGAEMIQVPLLPGYKQQFIQAFNGAKGVFMMTPGIAPEAPFAPTHEQELGKEIADAAVEAGVQHLVFTSLENVEKITGGKKWVPHFTDKARVEEYIRTLPIRSSFIYMGFFYTNLLEYYPPYQEGDTLIFPLYLPEDFRAPFVDPLTATGPAVLEIFNNQDQYAGCSLPVIGEILSPREMLETFTRVTGIKAAYRPAITLRELLHHFPFYSGMNGLTAEIVGMAEYAAEYSYYRKDRDLLWSRKINPQALTWEQFLRTSGWQGESRSFGDQVDL</sequence>
<dbReference type="Gene3D" id="3.40.50.720">
    <property type="entry name" value="NAD(P)-binding Rossmann-like Domain"/>
    <property type="match status" value="1"/>
</dbReference>
<geneLocation type="plasmid" evidence="4 5">
    <name>unnamed2</name>
</geneLocation>
<dbReference type="RefSeq" id="WP_145891764.1">
    <property type="nucleotide sequence ID" value="NZ_CP032704.1"/>
</dbReference>
<evidence type="ECO:0000313" key="5">
    <source>
        <dbReference type="Proteomes" id="UP000319411"/>
    </source>
</evidence>
<protein>
    <submittedName>
        <fullName evidence="4">NmrA/HSCARG family protein</fullName>
    </submittedName>
</protein>
<evidence type="ECO:0000313" key="4">
    <source>
        <dbReference type="EMBL" id="QDY44300.1"/>
    </source>
</evidence>
<dbReference type="OrthoDB" id="9798669at2"/>
<dbReference type="Proteomes" id="UP000319411">
    <property type="component" value="Plasmid unnamed2"/>
</dbReference>